<dbReference type="AlphaFoldDB" id="A0AAD9VYL7"/>
<feature type="compositionally biased region" description="Polar residues" evidence="1">
    <location>
        <begin position="198"/>
        <end position="217"/>
    </location>
</feature>
<feature type="compositionally biased region" description="Low complexity" evidence="1">
    <location>
        <begin position="176"/>
        <end position="190"/>
    </location>
</feature>
<organism evidence="3 4">
    <name type="scientific">Phomopsis amygdali</name>
    <name type="common">Fusicoccum amygdali</name>
    <dbReference type="NCBI Taxonomy" id="1214568"/>
    <lineage>
        <taxon>Eukaryota</taxon>
        <taxon>Fungi</taxon>
        <taxon>Dikarya</taxon>
        <taxon>Ascomycota</taxon>
        <taxon>Pezizomycotina</taxon>
        <taxon>Sordariomycetes</taxon>
        <taxon>Sordariomycetidae</taxon>
        <taxon>Diaporthales</taxon>
        <taxon>Diaporthaceae</taxon>
        <taxon>Diaporthe</taxon>
    </lineage>
</organism>
<comment type="caution">
    <text evidence="3">The sequence shown here is derived from an EMBL/GenBank/DDBJ whole genome shotgun (WGS) entry which is preliminary data.</text>
</comment>
<evidence type="ECO:0000313" key="4">
    <source>
        <dbReference type="Proteomes" id="UP001265746"/>
    </source>
</evidence>
<reference evidence="3" key="1">
    <citation type="submission" date="2023-06" db="EMBL/GenBank/DDBJ databases">
        <authorList>
            <person name="Noh H."/>
        </authorList>
    </citation>
    <scope>NUCLEOTIDE SEQUENCE</scope>
    <source>
        <strain evidence="3">DUCC20226</strain>
    </source>
</reference>
<dbReference type="Proteomes" id="UP001265746">
    <property type="component" value="Unassembled WGS sequence"/>
</dbReference>
<gene>
    <name evidence="3" type="ORF">N8I77_009923</name>
</gene>
<sequence>MTEQEPQLNETLSSSFRSRNDVHIRQCNVESPGARPRFCCGLAGEDTECCTNSAALFQLSSVPSGSDESQANVLGAQTISPLPTTQTPPISLLTSPSKSAKTSPPFAAALAAPTTQPSSAPTMQTSSSAVTAVLEMANSDGTGVKDMTVTFGGNEDTLLVATEAPPLQLVDGPPGSTTKSTASETSSATSHRPLASSAGDTISGSDTSNQSSTESAEYSQRLSRGAVVAVGVGLSIAGAGLVAMTVFIIARRRVYKKQEKEWKEHMRAAKAPKEDGGLGGGLGSSTGNNPSTGAYASPSMIYASGTNKLGQTRQESWKHGCPPTMHLSIPATPNTNLHSRMEGPSPVSVYLREMGWRDSSNIDSQSYYSQDSLRAGDADVRGVATYRSDIESPSARSPGFKPTASWLGRHSVYELP</sequence>
<evidence type="ECO:0000313" key="3">
    <source>
        <dbReference type="EMBL" id="KAK2600386.1"/>
    </source>
</evidence>
<protein>
    <submittedName>
        <fullName evidence="3">Uncharacterized protein</fullName>
    </submittedName>
</protein>
<name>A0AAD9VYL7_PHOAM</name>
<keyword evidence="4" id="KW-1185">Reference proteome</keyword>
<proteinExistence type="predicted"/>
<feature type="region of interest" description="Disordered" evidence="1">
    <location>
        <begin position="165"/>
        <end position="217"/>
    </location>
</feature>
<evidence type="ECO:0000256" key="2">
    <source>
        <dbReference type="SAM" id="Phobius"/>
    </source>
</evidence>
<evidence type="ECO:0000256" key="1">
    <source>
        <dbReference type="SAM" id="MobiDB-lite"/>
    </source>
</evidence>
<keyword evidence="2" id="KW-0472">Membrane</keyword>
<accession>A0AAD9VYL7</accession>
<feature type="region of interest" description="Disordered" evidence="1">
    <location>
        <begin position="267"/>
        <end position="288"/>
    </location>
</feature>
<feature type="transmembrane region" description="Helical" evidence="2">
    <location>
        <begin position="226"/>
        <end position="250"/>
    </location>
</feature>
<feature type="compositionally biased region" description="Basic and acidic residues" evidence="1">
    <location>
        <begin position="267"/>
        <end position="276"/>
    </location>
</feature>
<keyword evidence="2" id="KW-1133">Transmembrane helix</keyword>
<dbReference type="EMBL" id="JAUJFL010000006">
    <property type="protein sequence ID" value="KAK2600386.1"/>
    <property type="molecule type" value="Genomic_DNA"/>
</dbReference>
<keyword evidence="2" id="KW-0812">Transmembrane</keyword>